<evidence type="ECO:0000256" key="1">
    <source>
        <dbReference type="ARBA" id="ARBA00022833"/>
    </source>
</evidence>
<keyword evidence="7" id="KW-1185">Reference proteome</keyword>
<dbReference type="SUPFAM" id="SSF56281">
    <property type="entry name" value="Metallo-hydrolase/oxidoreductase"/>
    <property type="match status" value="1"/>
</dbReference>
<feature type="domain" description="Metallo-beta-lactamase" evidence="5">
    <location>
        <begin position="33"/>
        <end position="229"/>
    </location>
</feature>
<protein>
    <submittedName>
        <fullName evidence="6">MBL fold metallo-hydrolase</fullName>
    </submittedName>
</protein>
<gene>
    <name evidence="6" type="ORF">O9H85_07040</name>
</gene>
<comment type="caution">
    <text evidence="6">The sequence shown here is derived from an EMBL/GenBank/DDBJ whole genome shotgun (WGS) entry which is preliminary data.</text>
</comment>
<dbReference type="InterPro" id="IPR036866">
    <property type="entry name" value="RibonucZ/Hydroxyglut_hydro"/>
</dbReference>
<comment type="catalytic activity">
    <reaction evidence="4">
        <text>3',5'-cyclic UMP + H2O = UMP + H(+)</text>
        <dbReference type="Rhea" id="RHEA:70575"/>
        <dbReference type="ChEBI" id="CHEBI:15377"/>
        <dbReference type="ChEBI" id="CHEBI:15378"/>
        <dbReference type="ChEBI" id="CHEBI:57865"/>
        <dbReference type="ChEBI" id="CHEBI:184387"/>
    </reaction>
    <physiologicalReaction direction="left-to-right" evidence="4">
        <dbReference type="Rhea" id="RHEA:70576"/>
    </physiologicalReaction>
</comment>
<evidence type="ECO:0000256" key="2">
    <source>
        <dbReference type="ARBA" id="ARBA00034221"/>
    </source>
</evidence>
<dbReference type="Gene3D" id="3.60.15.10">
    <property type="entry name" value="Ribonuclease Z/Hydroxyacylglutathione hydrolase-like"/>
    <property type="match status" value="1"/>
</dbReference>
<comment type="catalytic activity">
    <reaction evidence="2">
        <text>3',5'-cyclic CMP + H2O = CMP + H(+)</text>
        <dbReference type="Rhea" id="RHEA:72675"/>
        <dbReference type="ChEBI" id="CHEBI:15377"/>
        <dbReference type="ChEBI" id="CHEBI:15378"/>
        <dbReference type="ChEBI" id="CHEBI:58003"/>
        <dbReference type="ChEBI" id="CHEBI:60377"/>
    </reaction>
    <physiologicalReaction direction="left-to-right" evidence="2">
        <dbReference type="Rhea" id="RHEA:72676"/>
    </physiologicalReaction>
</comment>
<dbReference type="InterPro" id="IPR001279">
    <property type="entry name" value="Metallo-B-lactamas"/>
</dbReference>
<proteinExistence type="predicted"/>
<evidence type="ECO:0000313" key="6">
    <source>
        <dbReference type="EMBL" id="MCZ8512184.1"/>
    </source>
</evidence>
<dbReference type="EMBL" id="JAQAGZ010000004">
    <property type="protein sequence ID" value="MCZ8512184.1"/>
    <property type="molecule type" value="Genomic_DNA"/>
</dbReference>
<dbReference type="PANTHER" id="PTHR46018:SF7">
    <property type="entry name" value="RIBONUCLEASE Z"/>
    <property type="match status" value="1"/>
</dbReference>
<dbReference type="Pfam" id="PF12706">
    <property type="entry name" value="Lactamase_B_2"/>
    <property type="match status" value="1"/>
</dbReference>
<dbReference type="Proteomes" id="UP001527882">
    <property type="component" value="Unassembled WGS sequence"/>
</dbReference>
<reference evidence="6 7" key="1">
    <citation type="submission" date="2022-12" db="EMBL/GenBank/DDBJ databases">
        <title>Draft genome sequence of Paenibacillus sp. dW9.</title>
        <authorList>
            <person name="Choi E.-W."/>
            <person name="Kim D.-U."/>
        </authorList>
    </citation>
    <scope>NUCLEOTIDE SEQUENCE [LARGE SCALE GENOMIC DNA]</scope>
    <source>
        <strain evidence="7">dW9</strain>
    </source>
</reference>
<name>A0ABT4Q5M6_9BACL</name>
<dbReference type="RefSeq" id="WP_269880600.1">
    <property type="nucleotide sequence ID" value="NZ_JAQAGZ010000004.1"/>
</dbReference>
<comment type="function">
    <text evidence="3">Counteracts the endogenous Pycsar antiviral defense system. Phosphodiesterase that enables metal-dependent hydrolysis of host cyclic nucleotide Pycsar defense signals such as cCMP and cUMP.</text>
</comment>
<evidence type="ECO:0000259" key="5">
    <source>
        <dbReference type="Pfam" id="PF12706"/>
    </source>
</evidence>
<dbReference type="PANTHER" id="PTHR46018">
    <property type="entry name" value="ZINC PHOSPHODIESTERASE ELAC PROTEIN 1"/>
    <property type="match status" value="1"/>
</dbReference>
<evidence type="ECO:0000256" key="3">
    <source>
        <dbReference type="ARBA" id="ARBA00034301"/>
    </source>
</evidence>
<sequence length="261" mass="28829">MSTINHETTITFLGTSTALPDAGSDTASLLINRKYLVDTGWSVVSNLRKQGVDPTEIEYLFFTHMHHDHYLSLPSLLFYFLMKRKNLADLKIIGPIEDLERVVKLSMNLLQADRFYSGKGMPTLIPLQPGEPYEDEVFTLHTCETVHPVQGLCYRFTDKLTGKVFSFTGDTAYHPPMADHVRGSSILITEASLGPVAADMNHNPALHSGAVDAARMAEAAEVDKLFLVHGPLSKADACVEAAKQVFSKPVEWPKDGQTITL</sequence>
<organism evidence="6 7">
    <name type="scientific">Paenibacillus gyeongsangnamensis</name>
    <dbReference type="NCBI Taxonomy" id="3388067"/>
    <lineage>
        <taxon>Bacteria</taxon>
        <taxon>Bacillati</taxon>
        <taxon>Bacillota</taxon>
        <taxon>Bacilli</taxon>
        <taxon>Bacillales</taxon>
        <taxon>Paenibacillaceae</taxon>
        <taxon>Paenibacillus</taxon>
    </lineage>
</organism>
<keyword evidence="1" id="KW-0862">Zinc</keyword>
<accession>A0ABT4Q5M6</accession>
<evidence type="ECO:0000313" key="7">
    <source>
        <dbReference type="Proteomes" id="UP001527882"/>
    </source>
</evidence>
<evidence type="ECO:0000256" key="4">
    <source>
        <dbReference type="ARBA" id="ARBA00048505"/>
    </source>
</evidence>